<feature type="compositionally biased region" description="Basic and acidic residues" evidence="4">
    <location>
        <begin position="11"/>
        <end position="23"/>
    </location>
</feature>
<gene>
    <name evidence="6" type="ORF">D9C73_026120</name>
</gene>
<feature type="region of interest" description="Disordered" evidence="4">
    <location>
        <begin position="1"/>
        <end position="37"/>
    </location>
</feature>
<accession>A0A4U5VTN4</accession>
<evidence type="ECO:0000256" key="1">
    <source>
        <dbReference type="ARBA" id="ARBA00008535"/>
    </source>
</evidence>
<keyword evidence="2" id="KW-0547">Nucleotide-binding</keyword>
<dbReference type="AlphaFoldDB" id="A0A4U5VTN4"/>
<keyword evidence="7" id="KW-1185">Reference proteome</keyword>
<evidence type="ECO:0000313" key="7">
    <source>
        <dbReference type="Proteomes" id="UP000298787"/>
    </source>
</evidence>
<dbReference type="InterPro" id="IPR006703">
    <property type="entry name" value="G_AIG1"/>
</dbReference>
<dbReference type="Gene3D" id="3.40.50.300">
    <property type="entry name" value="P-loop containing nucleotide triphosphate hydrolases"/>
    <property type="match status" value="1"/>
</dbReference>
<protein>
    <submittedName>
        <fullName evidence="6">GTPase IMAP family member 6</fullName>
    </submittedName>
</protein>
<evidence type="ECO:0000256" key="2">
    <source>
        <dbReference type="ARBA" id="ARBA00022741"/>
    </source>
</evidence>
<feature type="domain" description="AIG1-type G" evidence="5">
    <location>
        <begin position="18"/>
        <end position="230"/>
    </location>
</feature>
<dbReference type="PANTHER" id="PTHR10903:SF139">
    <property type="entry name" value="GTPASE IMAP FAMILY MEMBER 4 ISOFORM X1"/>
    <property type="match status" value="1"/>
</dbReference>
<reference evidence="6 7" key="1">
    <citation type="submission" date="2019-01" db="EMBL/GenBank/DDBJ databases">
        <title>Genome Assembly of Collichthys lucidus.</title>
        <authorList>
            <person name="Cai M."/>
            <person name="Xiao S."/>
        </authorList>
    </citation>
    <scope>NUCLEOTIDE SEQUENCE [LARGE SCALE GENOMIC DNA]</scope>
    <source>
        <strain evidence="6">JT15FE1705JMU</strain>
        <tissue evidence="6">Muscle</tissue>
    </source>
</reference>
<evidence type="ECO:0000256" key="4">
    <source>
        <dbReference type="SAM" id="MobiDB-lite"/>
    </source>
</evidence>
<comment type="similarity">
    <text evidence="1">Belongs to the TRAFAC class TrmE-Era-EngA-EngB-Septin-like GTPase superfamily. AIG1/Toc34/Toc159-like paraseptin GTPase family. IAN subfamily.</text>
</comment>
<name>A0A4U5VTN4_COLLU</name>
<dbReference type="Pfam" id="PF04548">
    <property type="entry name" value="AIG1"/>
    <property type="match status" value="2"/>
</dbReference>
<organism evidence="6 7">
    <name type="scientific">Collichthys lucidus</name>
    <name type="common">Big head croaker</name>
    <name type="synonym">Sciaena lucida</name>
    <dbReference type="NCBI Taxonomy" id="240159"/>
    <lineage>
        <taxon>Eukaryota</taxon>
        <taxon>Metazoa</taxon>
        <taxon>Chordata</taxon>
        <taxon>Craniata</taxon>
        <taxon>Vertebrata</taxon>
        <taxon>Euteleostomi</taxon>
        <taxon>Actinopterygii</taxon>
        <taxon>Neopterygii</taxon>
        <taxon>Teleostei</taxon>
        <taxon>Neoteleostei</taxon>
        <taxon>Acanthomorphata</taxon>
        <taxon>Eupercaria</taxon>
        <taxon>Sciaenidae</taxon>
        <taxon>Collichthys</taxon>
    </lineage>
</organism>
<dbReference type="PROSITE" id="PS51720">
    <property type="entry name" value="G_AIG1"/>
    <property type="match status" value="1"/>
</dbReference>
<dbReference type="InterPro" id="IPR045058">
    <property type="entry name" value="GIMA/IAN/Toc"/>
</dbReference>
<dbReference type="PANTHER" id="PTHR10903">
    <property type="entry name" value="GTPASE, IMAP FAMILY MEMBER-RELATED"/>
    <property type="match status" value="1"/>
</dbReference>
<evidence type="ECO:0000313" key="6">
    <source>
        <dbReference type="EMBL" id="TKS91681.1"/>
    </source>
</evidence>
<dbReference type="SUPFAM" id="SSF52540">
    <property type="entry name" value="P-loop containing nucleoside triphosphate hydrolases"/>
    <property type="match status" value="1"/>
</dbReference>
<proteinExistence type="inferred from homology"/>
<dbReference type="EMBL" id="CM014100">
    <property type="protein sequence ID" value="TKS91681.1"/>
    <property type="molecule type" value="Genomic_DNA"/>
</dbReference>
<evidence type="ECO:0000256" key="3">
    <source>
        <dbReference type="ARBA" id="ARBA00023134"/>
    </source>
</evidence>
<keyword evidence="3" id="KW-0342">GTP-binding</keyword>
<sequence length="230" mass="24808">MAAVSSASETGDPRGRHPPERRLLILGGPQSGKTSTANTILGDEVFDSGTETTHSNVGQTEIYGRRVTVVDTPPWAIPSDPESNTEADTNDNAGAESETLPQPPPSLDSEGPCMGAILCPPGPHAILLVVSVTQPFTDIHRRAAEDQLAALGGGTWRYSMVVFTGVDKLTKGVFIEEHIANTGESLQWLVERCGSRYHAFDNTRKETEDNTQVPELMEKVEELITDNQGE</sequence>
<evidence type="ECO:0000259" key="5">
    <source>
        <dbReference type="PROSITE" id="PS51720"/>
    </source>
</evidence>
<dbReference type="InterPro" id="IPR027417">
    <property type="entry name" value="P-loop_NTPase"/>
</dbReference>
<dbReference type="GO" id="GO:0005525">
    <property type="term" value="F:GTP binding"/>
    <property type="evidence" value="ECO:0007669"/>
    <property type="project" value="UniProtKB-KW"/>
</dbReference>
<dbReference type="Proteomes" id="UP000298787">
    <property type="component" value="Chromosome 23"/>
</dbReference>
<feature type="region of interest" description="Disordered" evidence="4">
    <location>
        <begin position="72"/>
        <end position="113"/>
    </location>
</feature>